<organism evidence="1 2">
    <name type="scientific">Vibrio sinensis</name>
    <dbReference type="NCBI Taxonomy" id="2302434"/>
    <lineage>
        <taxon>Bacteria</taxon>
        <taxon>Pseudomonadati</taxon>
        <taxon>Pseudomonadota</taxon>
        <taxon>Gammaproteobacteria</taxon>
        <taxon>Vibrionales</taxon>
        <taxon>Vibrionaceae</taxon>
        <taxon>Vibrio</taxon>
    </lineage>
</organism>
<dbReference type="OrthoDB" id="5918867at2"/>
<reference evidence="1 2" key="1">
    <citation type="submission" date="2018-08" db="EMBL/GenBank/DDBJ databases">
        <title>Vibrio isolated from the Eastern China Marginal Seas.</title>
        <authorList>
            <person name="Li Y."/>
        </authorList>
    </citation>
    <scope>NUCLEOTIDE SEQUENCE [LARGE SCALE GENOMIC DNA]</scope>
    <source>
        <strain evidence="1 2">BEI233</strain>
    </source>
</reference>
<name>A0A3A6R282_9VIBR</name>
<evidence type="ECO:0000313" key="2">
    <source>
        <dbReference type="Proteomes" id="UP000273252"/>
    </source>
</evidence>
<evidence type="ECO:0000313" key="1">
    <source>
        <dbReference type="EMBL" id="RJX75237.1"/>
    </source>
</evidence>
<dbReference type="EMBL" id="QVMU01000001">
    <property type="protein sequence ID" value="RJX75237.1"/>
    <property type="molecule type" value="Genomic_DNA"/>
</dbReference>
<gene>
    <name evidence="1" type="ORF">DZ860_00690</name>
</gene>
<dbReference type="RefSeq" id="WP_120028993.1">
    <property type="nucleotide sequence ID" value="NZ_QVMU01000001.1"/>
</dbReference>
<keyword evidence="2" id="KW-1185">Reference proteome</keyword>
<dbReference type="Proteomes" id="UP000273252">
    <property type="component" value="Unassembled WGS sequence"/>
</dbReference>
<dbReference type="AlphaFoldDB" id="A0A3A6R282"/>
<comment type="caution">
    <text evidence="1">The sequence shown here is derived from an EMBL/GenBank/DDBJ whole genome shotgun (WGS) entry which is preliminary data.</text>
</comment>
<proteinExistence type="predicted"/>
<accession>A0A3A6R282</accession>
<sequence>MSNNTFRLAEHYLPIQHQIIGYDGDISALYAELGECVTEYLFLSHLVEKLESHSCCENLLTIAHQLLDFELPQFQPPELIPLYDGPRFFKGEIVYFADNALVVKITSYQFPTWQLLLTVVVRREYALFPSVHQQSHFVFSVVSL</sequence>
<protein>
    <submittedName>
        <fullName evidence="1">Uncharacterized protein</fullName>
    </submittedName>
</protein>